<feature type="signal peptide" evidence="1">
    <location>
        <begin position="1"/>
        <end position="26"/>
    </location>
</feature>
<evidence type="ECO:0000313" key="2">
    <source>
        <dbReference type="EMBL" id="KUN78990.1"/>
    </source>
</evidence>
<gene>
    <name evidence="2" type="ORF">AQJ66_29330</name>
</gene>
<keyword evidence="1" id="KW-0732">Signal</keyword>
<feature type="chain" id="PRO_5007155282" description="Secreted protein" evidence="1">
    <location>
        <begin position="27"/>
        <end position="106"/>
    </location>
</feature>
<sequence>MRIRSFTTTAVLTGVLVLPGGTAARAADPVPRPAGSAAAPAAQLNVTDCVGVLSDQGVLNGYTSTGCLLTADDALSLADCVQYMVFYDVPAVVAQQACTAAKRPSA</sequence>
<accession>A0A117R9T7</accession>
<comment type="caution">
    <text evidence="2">The sequence shown here is derived from an EMBL/GenBank/DDBJ whole genome shotgun (WGS) entry which is preliminary data.</text>
</comment>
<name>A0A117R9T7_9ACTN</name>
<keyword evidence="3" id="KW-1185">Reference proteome</keyword>
<dbReference type="Proteomes" id="UP000053024">
    <property type="component" value="Unassembled WGS sequence"/>
</dbReference>
<dbReference type="RefSeq" id="WP_061928107.1">
    <property type="nucleotide sequence ID" value="NZ_JBEYBH010000018.1"/>
</dbReference>
<dbReference type="AlphaFoldDB" id="A0A117R9T7"/>
<protein>
    <recommendedName>
        <fullName evidence="4">Secreted protein</fullName>
    </recommendedName>
</protein>
<dbReference type="EMBL" id="LMWX01000055">
    <property type="protein sequence ID" value="KUN78990.1"/>
    <property type="molecule type" value="Genomic_DNA"/>
</dbReference>
<reference evidence="2 3" key="1">
    <citation type="submission" date="2015-10" db="EMBL/GenBank/DDBJ databases">
        <title>Draft genome sequence of Streptomyces bungoensis DSM 41781, type strain for the species Streptomyces bungoensis.</title>
        <authorList>
            <person name="Ruckert C."/>
            <person name="Winkler A."/>
            <person name="Kalinowski J."/>
            <person name="Kampfer P."/>
            <person name="Glaeser S."/>
        </authorList>
    </citation>
    <scope>NUCLEOTIDE SEQUENCE [LARGE SCALE GENOMIC DNA]</scope>
    <source>
        <strain evidence="2 3">DSM 41781</strain>
    </source>
</reference>
<evidence type="ECO:0000256" key="1">
    <source>
        <dbReference type="SAM" id="SignalP"/>
    </source>
</evidence>
<evidence type="ECO:0008006" key="4">
    <source>
        <dbReference type="Google" id="ProtNLM"/>
    </source>
</evidence>
<organism evidence="2 3">
    <name type="scientific">Streptomyces bungoensis</name>
    <dbReference type="NCBI Taxonomy" id="285568"/>
    <lineage>
        <taxon>Bacteria</taxon>
        <taxon>Bacillati</taxon>
        <taxon>Actinomycetota</taxon>
        <taxon>Actinomycetes</taxon>
        <taxon>Kitasatosporales</taxon>
        <taxon>Streptomycetaceae</taxon>
        <taxon>Streptomyces</taxon>
    </lineage>
</organism>
<proteinExistence type="predicted"/>
<evidence type="ECO:0000313" key="3">
    <source>
        <dbReference type="Proteomes" id="UP000053024"/>
    </source>
</evidence>
<dbReference type="STRING" id="285568.AQJ66_29330"/>